<keyword evidence="4 7" id="KW-1133">Transmembrane helix</keyword>
<dbReference type="PANTHER" id="PTHR23513:SF11">
    <property type="entry name" value="STAPHYLOFERRIN A TRANSPORTER"/>
    <property type="match status" value="1"/>
</dbReference>
<accession>A0ABW7ZT60</accession>
<feature type="transmembrane region" description="Helical" evidence="7">
    <location>
        <begin position="255"/>
        <end position="276"/>
    </location>
</feature>
<reference evidence="9 10" key="1">
    <citation type="submission" date="2024-10" db="EMBL/GenBank/DDBJ databases">
        <title>The Natural Products Discovery Center: Release of the First 8490 Sequenced Strains for Exploring Actinobacteria Biosynthetic Diversity.</title>
        <authorList>
            <person name="Kalkreuter E."/>
            <person name="Kautsar S.A."/>
            <person name="Yang D."/>
            <person name="Bader C.D."/>
            <person name="Teijaro C.N."/>
            <person name="Fluegel L."/>
            <person name="Davis C.M."/>
            <person name="Simpson J.R."/>
            <person name="Lauterbach L."/>
            <person name="Steele A.D."/>
            <person name="Gui C."/>
            <person name="Meng S."/>
            <person name="Li G."/>
            <person name="Viehrig K."/>
            <person name="Ye F."/>
            <person name="Su P."/>
            <person name="Kiefer A.F."/>
            <person name="Nichols A."/>
            <person name="Cepeda A.J."/>
            <person name="Yan W."/>
            <person name="Fan B."/>
            <person name="Jiang Y."/>
            <person name="Adhikari A."/>
            <person name="Zheng C.-J."/>
            <person name="Schuster L."/>
            <person name="Cowan T.M."/>
            <person name="Smanski M.J."/>
            <person name="Chevrette M.G."/>
            <person name="De Carvalho L.P.S."/>
            <person name="Shen B."/>
        </authorList>
    </citation>
    <scope>NUCLEOTIDE SEQUENCE [LARGE SCALE GENOMIC DNA]</scope>
    <source>
        <strain evidence="9 10">NPDC049845</strain>
    </source>
</reference>
<keyword evidence="3 7" id="KW-0812">Transmembrane</keyword>
<dbReference type="InterPro" id="IPR011701">
    <property type="entry name" value="MFS"/>
</dbReference>
<feature type="region of interest" description="Disordered" evidence="6">
    <location>
        <begin position="400"/>
        <end position="430"/>
    </location>
</feature>
<keyword evidence="2" id="KW-1003">Cell membrane</keyword>
<sequence length="430" mass="44109">MTAGNLSVLRDRRVLALFSARSLSLLGNAMAPVAIAFAVLDSPGGSATSLGLVLAARLVTQVVFLLYGGIIADRFPRHRIMIVAELAAAAAQGTIAVLFITQHASLAMVALLATVNGMATALFEPASRAVLPQLVTGDKLQAANALLRFSMNTGSIVGASLAGILVATIGPGRTLAVDAATFLVSAILLMFVRVPAVLTPSGASLVAQLREGWREFTSTQWVWAMVAQLAIANICVAGGFVVLGPVVAKAHLGGAPAWGAVLTAQAVGFIVGSVTAMKLRPRYPVRAAALLTIGFTPPFFALAVPTHLIIIGAAMFVTGMCIDIYEVLFETAIQHHVPPESLSRVMSYESTGTFLFIPLGLAIAGPIADLAGVGPTLVGGGVVIIASALIVLMLPSVRGARRPDAEPDDGAEPAAVPDQPALNPQPSGGA</sequence>
<comment type="subcellular location">
    <subcellularLocation>
        <location evidence="1">Cell membrane</location>
        <topology evidence="1">Multi-pass membrane protein</topology>
    </subcellularLocation>
</comment>
<protein>
    <submittedName>
        <fullName evidence="9">MFS transporter</fullName>
    </submittedName>
</protein>
<dbReference type="Proteomes" id="UP001612812">
    <property type="component" value="Unassembled WGS sequence"/>
</dbReference>
<evidence type="ECO:0000313" key="10">
    <source>
        <dbReference type="Proteomes" id="UP001612812"/>
    </source>
</evidence>
<feature type="transmembrane region" description="Helical" evidence="7">
    <location>
        <begin position="374"/>
        <end position="394"/>
    </location>
</feature>
<keyword evidence="5 7" id="KW-0472">Membrane</keyword>
<evidence type="ECO:0000256" key="7">
    <source>
        <dbReference type="SAM" id="Phobius"/>
    </source>
</evidence>
<feature type="transmembrane region" description="Helical" evidence="7">
    <location>
        <begin position="106"/>
        <end position="124"/>
    </location>
</feature>
<dbReference type="PANTHER" id="PTHR23513">
    <property type="entry name" value="INTEGRAL MEMBRANE EFFLUX PROTEIN-RELATED"/>
    <property type="match status" value="1"/>
</dbReference>
<evidence type="ECO:0000259" key="8">
    <source>
        <dbReference type="PROSITE" id="PS50850"/>
    </source>
</evidence>
<evidence type="ECO:0000256" key="1">
    <source>
        <dbReference type="ARBA" id="ARBA00004651"/>
    </source>
</evidence>
<evidence type="ECO:0000313" key="9">
    <source>
        <dbReference type="EMBL" id="MFI7266034.1"/>
    </source>
</evidence>
<dbReference type="Gene3D" id="1.20.1250.20">
    <property type="entry name" value="MFS general substrate transporter like domains"/>
    <property type="match status" value="1"/>
</dbReference>
<feature type="transmembrane region" description="Helical" evidence="7">
    <location>
        <begin position="48"/>
        <end position="68"/>
    </location>
</feature>
<feature type="transmembrane region" description="Helical" evidence="7">
    <location>
        <begin position="283"/>
        <end position="302"/>
    </location>
</feature>
<evidence type="ECO:0000256" key="3">
    <source>
        <dbReference type="ARBA" id="ARBA00022692"/>
    </source>
</evidence>
<dbReference type="PROSITE" id="PS50850">
    <property type="entry name" value="MFS"/>
    <property type="match status" value="1"/>
</dbReference>
<feature type="transmembrane region" description="Helical" evidence="7">
    <location>
        <begin position="221"/>
        <end position="243"/>
    </location>
</feature>
<dbReference type="Pfam" id="PF07690">
    <property type="entry name" value="MFS_1"/>
    <property type="match status" value="1"/>
</dbReference>
<evidence type="ECO:0000256" key="6">
    <source>
        <dbReference type="SAM" id="MobiDB-lite"/>
    </source>
</evidence>
<dbReference type="EMBL" id="JBITLE010000015">
    <property type="protein sequence ID" value="MFI7266034.1"/>
    <property type="molecule type" value="Genomic_DNA"/>
</dbReference>
<gene>
    <name evidence="9" type="ORF">ACIBP4_27490</name>
</gene>
<dbReference type="InterPro" id="IPR020846">
    <property type="entry name" value="MFS_dom"/>
</dbReference>
<dbReference type="CDD" id="cd06173">
    <property type="entry name" value="MFS_MefA_like"/>
    <property type="match status" value="1"/>
</dbReference>
<organism evidence="9 10">
    <name type="scientific">Micromonospora maritima</name>
    <dbReference type="NCBI Taxonomy" id="986711"/>
    <lineage>
        <taxon>Bacteria</taxon>
        <taxon>Bacillati</taxon>
        <taxon>Actinomycetota</taxon>
        <taxon>Actinomycetes</taxon>
        <taxon>Micromonosporales</taxon>
        <taxon>Micromonosporaceae</taxon>
        <taxon>Micromonospora</taxon>
    </lineage>
</organism>
<evidence type="ECO:0000256" key="4">
    <source>
        <dbReference type="ARBA" id="ARBA00022989"/>
    </source>
</evidence>
<dbReference type="RefSeq" id="WP_396768574.1">
    <property type="nucleotide sequence ID" value="NZ_JBITLA010000002.1"/>
</dbReference>
<evidence type="ECO:0000256" key="2">
    <source>
        <dbReference type="ARBA" id="ARBA00022475"/>
    </source>
</evidence>
<feature type="transmembrane region" description="Helical" evidence="7">
    <location>
        <begin position="182"/>
        <end position="209"/>
    </location>
</feature>
<proteinExistence type="predicted"/>
<dbReference type="InterPro" id="IPR036259">
    <property type="entry name" value="MFS_trans_sf"/>
</dbReference>
<name>A0ABW7ZT60_9ACTN</name>
<feature type="domain" description="Major facilitator superfamily (MFS) profile" evidence="8">
    <location>
        <begin position="1"/>
        <end position="398"/>
    </location>
</feature>
<feature type="transmembrane region" description="Helical" evidence="7">
    <location>
        <begin position="80"/>
        <end position="100"/>
    </location>
</feature>
<keyword evidence="10" id="KW-1185">Reference proteome</keyword>
<feature type="transmembrane region" description="Helical" evidence="7">
    <location>
        <begin position="145"/>
        <end position="170"/>
    </location>
</feature>
<evidence type="ECO:0000256" key="5">
    <source>
        <dbReference type="ARBA" id="ARBA00023136"/>
    </source>
</evidence>
<dbReference type="SUPFAM" id="SSF103473">
    <property type="entry name" value="MFS general substrate transporter"/>
    <property type="match status" value="1"/>
</dbReference>
<comment type="caution">
    <text evidence="9">The sequence shown here is derived from an EMBL/GenBank/DDBJ whole genome shotgun (WGS) entry which is preliminary data.</text>
</comment>